<organism evidence="2 3">
    <name type="scientific">Molorchus minor</name>
    <dbReference type="NCBI Taxonomy" id="1323400"/>
    <lineage>
        <taxon>Eukaryota</taxon>
        <taxon>Metazoa</taxon>
        <taxon>Ecdysozoa</taxon>
        <taxon>Arthropoda</taxon>
        <taxon>Hexapoda</taxon>
        <taxon>Insecta</taxon>
        <taxon>Pterygota</taxon>
        <taxon>Neoptera</taxon>
        <taxon>Endopterygota</taxon>
        <taxon>Coleoptera</taxon>
        <taxon>Polyphaga</taxon>
        <taxon>Cucujiformia</taxon>
        <taxon>Chrysomeloidea</taxon>
        <taxon>Cerambycidae</taxon>
        <taxon>Lamiinae</taxon>
        <taxon>Monochamini</taxon>
        <taxon>Molorchus</taxon>
    </lineage>
</organism>
<gene>
    <name evidence="2" type="ORF">NQ317_018479</name>
</gene>
<proteinExistence type="predicted"/>
<protein>
    <submittedName>
        <fullName evidence="2">Uncharacterized protein</fullName>
    </submittedName>
</protein>
<comment type="caution">
    <text evidence="2">The sequence shown here is derived from an EMBL/GenBank/DDBJ whole genome shotgun (WGS) entry which is preliminary data.</text>
</comment>
<dbReference type="EMBL" id="JAPWTJ010001355">
    <property type="protein sequence ID" value="KAJ8972366.1"/>
    <property type="molecule type" value="Genomic_DNA"/>
</dbReference>
<evidence type="ECO:0000313" key="3">
    <source>
        <dbReference type="Proteomes" id="UP001162164"/>
    </source>
</evidence>
<name>A0ABQ9J4L3_9CUCU</name>
<evidence type="ECO:0000313" key="2">
    <source>
        <dbReference type="EMBL" id="KAJ8972366.1"/>
    </source>
</evidence>
<sequence length="280" mass="31672">MSFSLKSSTKESNSSLDINLQQLYVNEEEDNVVYSIREELIQNVLDEIEKISLQKRIIRFVAECACDALKKVISIHFYHRADIPDLKNPEWAPDEPIEPSPPDTWATKRVPVQPKSKTEVREEETEPRTIETICQCDLGVQCLCYLDAEGRIKDQLELLYAARSRGGLTSTAPSAVVSERRLDLEDLPGEEEYLGEEECLEEQESEKCILKEGFSKIGFIPNAVKLPKIELPPPMVRSSKIEILELPPIRPRHGGTRRGVKTAGFDRDPTVGLKINLAEE</sequence>
<dbReference type="Proteomes" id="UP001162164">
    <property type="component" value="Unassembled WGS sequence"/>
</dbReference>
<feature type="region of interest" description="Disordered" evidence="1">
    <location>
        <begin position="89"/>
        <end position="124"/>
    </location>
</feature>
<keyword evidence="3" id="KW-1185">Reference proteome</keyword>
<accession>A0ABQ9J4L3</accession>
<evidence type="ECO:0000256" key="1">
    <source>
        <dbReference type="SAM" id="MobiDB-lite"/>
    </source>
</evidence>
<reference evidence="2" key="1">
    <citation type="journal article" date="2023" name="Insect Mol. Biol.">
        <title>Genome sequencing provides insights into the evolution of gene families encoding plant cell wall-degrading enzymes in longhorned beetles.</title>
        <authorList>
            <person name="Shin N.R."/>
            <person name="Okamura Y."/>
            <person name="Kirsch R."/>
            <person name="Pauchet Y."/>
        </authorList>
    </citation>
    <scope>NUCLEOTIDE SEQUENCE</scope>
    <source>
        <strain evidence="2">MMC_N1</strain>
    </source>
</reference>